<gene>
    <name evidence="1" type="ORF">PAP_06960</name>
</gene>
<dbReference type="KEGG" id="ppac:PAP_06960"/>
<proteinExistence type="predicted"/>
<dbReference type="EMBL" id="CP006019">
    <property type="protein sequence ID" value="AIF69784.1"/>
    <property type="molecule type" value="Genomic_DNA"/>
</dbReference>
<dbReference type="eggNOG" id="arCOG07136">
    <property type="taxonomic scope" value="Archaea"/>
</dbReference>
<reference evidence="1 2" key="2">
    <citation type="journal article" date="2015" name="Genome Announc.">
        <title>Complete Genome Sequence of Hyperthermophilic Piezophilic Archaeon Palaeococcus pacificus DY20341T, Isolated from Deep-Sea Hydrothermal Sediments.</title>
        <authorList>
            <person name="Zeng X."/>
            <person name="Jebbar M."/>
            <person name="Shao Z."/>
        </authorList>
    </citation>
    <scope>NUCLEOTIDE SEQUENCE [LARGE SCALE GENOMIC DNA]</scope>
    <source>
        <strain evidence="1 2">DY20341</strain>
    </source>
</reference>
<reference evidence="2" key="1">
    <citation type="submission" date="2013-06" db="EMBL/GenBank/DDBJ databases">
        <title>Complete Genome Sequence of Hyperthermophilic Palaeococcus pacificus DY20341T, Isolated from a Deep-Sea Hydrothermal Sediments.</title>
        <authorList>
            <person name="Zeng X."/>
            <person name="Shao Z."/>
        </authorList>
    </citation>
    <scope>NUCLEOTIDE SEQUENCE [LARGE SCALE GENOMIC DNA]</scope>
    <source>
        <strain evidence="2">DY20341</strain>
    </source>
</reference>
<dbReference type="RefSeq" id="WP_048165304.1">
    <property type="nucleotide sequence ID" value="NZ_CP006019.1"/>
</dbReference>
<dbReference type="OrthoDB" id="86222at2157"/>
<dbReference type="AlphaFoldDB" id="A0A075LTT5"/>
<sequence length="79" mass="9065">MKIIELDIKLPYNKRGKVLNELCNRVKGKIKDIHFLPPTTMGISEIRMEVEVDNTQKLIADLKKIIKDGKISFKVLTEA</sequence>
<protein>
    <recommendedName>
        <fullName evidence="3">Iron-only hydrogenase system regulator</fullName>
    </recommendedName>
</protein>
<dbReference type="Proteomes" id="UP000027981">
    <property type="component" value="Chromosome"/>
</dbReference>
<dbReference type="GeneID" id="24842505"/>
<dbReference type="HOGENOM" id="CLU_2597929_0_0_2"/>
<evidence type="ECO:0008006" key="3">
    <source>
        <dbReference type="Google" id="ProtNLM"/>
    </source>
</evidence>
<dbReference type="STRING" id="1343739.PAP_06960"/>
<organism evidence="1 2">
    <name type="scientific">Palaeococcus pacificus DY20341</name>
    <dbReference type="NCBI Taxonomy" id="1343739"/>
    <lineage>
        <taxon>Archaea</taxon>
        <taxon>Methanobacteriati</taxon>
        <taxon>Methanobacteriota</taxon>
        <taxon>Thermococci</taxon>
        <taxon>Thermococcales</taxon>
        <taxon>Thermococcaceae</taxon>
        <taxon>Palaeococcus</taxon>
    </lineage>
</organism>
<evidence type="ECO:0000313" key="1">
    <source>
        <dbReference type="EMBL" id="AIF69784.1"/>
    </source>
</evidence>
<name>A0A075LTT5_9EURY</name>
<keyword evidence="2" id="KW-1185">Reference proteome</keyword>
<accession>A0A075LTT5</accession>
<evidence type="ECO:0000313" key="2">
    <source>
        <dbReference type="Proteomes" id="UP000027981"/>
    </source>
</evidence>